<evidence type="ECO:0000313" key="10">
    <source>
        <dbReference type="Proteomes" id="UP000186465"/>
    </source>
</evidence>
<name>A0A1Q5PKL6_9ACTO</name>
<feature type="transmembrane region" description="Helical" evidence="7">
    <location>
        <begin position="114"/>
        <end position="136"/>
    </location>
</feature>
<keyword evidence="2 7" id="KW-0813">Transport</keyword>
<gene>
    <name evidence="9" type="ORF">BM477_07215</name>
</gene>
<feature type="transmembrane region" description="Helical" evidence="7">
    <location>
        <begin position="7"/>
        <end position="29"/>
    </location>
</feature>
<dbReference type="InterPro" id="IPR000515">
    <property type="entry name" value="MetI-like"/>
</dbReference>
<dbReference type="AlphaFoldDB" id="A0A1Q5PKL6"/>
<feature type="transmembrane region" description="Helical" evidence="7">
    <location>
        <begin position="148"/>
        <end position="174"/>
    </location>
</feature>
<dbReference type="PANTHER" id="PTHR43163:SF6">
    <property type="entry name" value="DIPEPTIDE TRANSPORT SYSTEM PERMEASE PROTEIN DPPB-RELATED"/>
    <property type="match status" value="1"/>
</dbReference>
<evidence type="ECO:0000256" key="3">
    <source>
        <dbReference type="ARBA" id="ARBA00022475"/>
    </source>
</evidence>
<dbReference type="PROSITE" id="PS50928">
    <property type="entry name" value="ABC_TM1"/>
    <property type="match status" value="1"/>
</dbReference>
<dbReference type="Gene3D" id="1.10.3720.10">
    <property type="entry name" value="MetI-like"/>
    <property type="match status" value="1"/>
</dbReference>
<feature type="transmembrane region" description="Helical" evidence="7">
    <location>
        <begin position="194"/>
        <end position="214"/>
    </location>
</feature>
<dbReference type="Pfam" id="PF00528">
    <property type="entry name" value="BPD_transp_1"/>
    <property type="match status" value="1"/>
</dbReference>
<keyword evidence="5 7" id="KW-1133">Transmembrane helix</keyword>
<sequence length="330" mass="35117">MTGLKFWAGRIGASVLVLLLVTFVTFAVFNLWPADPALAVCGKPCTPERRALAESVMGTANPWYQQFWSYLAGIFMGRTFGTGSGAIVCSVPCLGYSFNLGEGVTPLILSRLPVTFSLAGLAAILWLSFGVIAGVVSALSRGRTLDRIIMAGAVIGVSTPAYLFGLLAILVFGFGLRWFPVSDYVALTENPAQWLWHLLLPAVVLAILYLAVYARLVRANLIEQLGQDYVLTARAKGVPERDIVVRHALRNVLVPVVTLFGLNLGGLLGGAVITESVFSLPGLGTLLIDGVNGTDLNLITGVVLVSAAFVIIANLLVDAIHAWLDPRVVA</sequence>
<feature type="domain" description="ABC transmembrane type-1" evidence="8">
    <location>
        <begin position="112"/>
        <end position="321"/>
    </location>
</feature>
<dbReference type="CDD" id="cd06261">
    <property type="entry name" value="TM_PBP2"/>
    <property type="match status" value="1"/>
</dbReference>
<dbReference type="STRING" id="156892.BM477_07215"/>
<evidence type="ECO:0000256" key="5">
    <source>
        <dbReference type="ARBA" id="ARBA00022989"/>
    </source>
</evidence>
<evidence type="ECO:0000256" key="4">
    <source>
        <dbReference type="ARBA" id="ARBA00022692"/>
    </source>
</evidence>
<dbReference type="GO" id="GO:0005886">
    <property type="term" value="C:plasma membrane"/>
    <property type="evidence" value="ECO:0007669"/>
    <property type="project" value="UniProtKB-SubCell"/>
</dbReference>
<dbReference type="OrthoDB" id="3543764at2"/>
<dbReference type="PANTHER" id="PTHR43163">
    <property type="entry name" value="DIPEPTIDE TRANSPORT SYSTEM PERMEASE PROTEIN DPPB-RELATED"/>
    <property type="match status" value="1"/>
</dbReference>
<evidence type="ECO:0000256" key="2">
    <source>
        <dbReference type="ARBA" id="ARBA00022448"/>
    </source>
</evidence>
<keyword evidence="3" id="KW-1003">Cell membrane</keyword>
<reference evidence="10" key="1">
    <citation type="submission" date="2016-11" db="EMBL/GenBank/DDBJ databases">
        <title>Actinomyces gypaetusis sp. nov. isolated from Gypaetus barbatus in Qinghai Tibet Plateau China.</title>
        <authorList>
            <person name="Meng X."/>
        </authorList>
    </citation>
    <scope>NUCLEOTIDE SEQUENCE [LARGE SCALE GENOMIC DNA]</scope>
    <source>
        <strain evidence="10">DSM 15383</strain>
    </source>
</reference>
<evidence type="ECO:0000259" key="8">
    <source>
        <dbReference type="PROSITE" id="PS50928"/>
    </source>
</evidence>
<dbReference type="InterPro" id="IPR035906">
    <property type="entry name" value="MetI-like_sf"/>
</dbReference>
<feature type="transmembrane region" description="Helical" evidence="7">
    <location>
        <begin position="252"/>
        <end position="278"/>
    </location>
</feature>
<evidence type="ECO:0000256" key="7">
    <source>
        <dbReference type="RuleBase" id="RU363032"/>
    </source>
</evidence>
<comment type="similarity">
    <text evidence="7">Belongs to the binding-protein-dependent transport system permease family.</text>
</comment>
<keyword evidence="6 7" id="KW-0472">Membrane</keyword>
<evidence type="ECO:0000313" key="9">
    <source>
        <dbReference type="EMBL" id="OKL46731.1"/>
    </source>
</evidence>
<dbReference type="Pfam" id="PF19300">
    <property type="entry name" value="BPD_transp_1_N"/>
    <property type="match status" value="1"/>
</dbReference>
<evidence type="ECO:0000256" key="1">
    <source>
        <dbReference type="ARBA" id="ARBA00004651"/>
    </source>
</evidence>
<accession>A0A1Q5PKL6</accession>
<keyword evidence="10" id="KW-1185">Reference proteome</keyword>
<dbReference type="EMBL" id="MPDM01000008">
    <property type="protein sequence ID" value="OKL46731.1"/>
    <property type="molecule type" value="Genomic_DNA"/>
</dbReference>
<dbReference type="SUPFAM" id="SSF161098">
    <property type="entry name" value="MetI-like"/>
    <property type="match status" value="1"/>
</dbReference>
<protein>
    <submittedName>
        <fullName evidence="9">Peptide ABC transporter permease</fullName>
    </submittedName>
</protein>
<organism evidence="9 10">
    <name type="scientific">Boudabousia marimammalium</name>
    <dbReference type="NCBI Taxonomy" id="156892"/>
    <lineage>
        <taxon>Bacteria</taxon>
        <taxon>Bacillati</taxon>
        <taxon>Actinomycetota</taxon>
        <taxon>Actinomycetes</taxon>
        <taxon>Actinomycetales</taxon>
        <taxon>Actinomycetaceae</taxon>
        <taxon>Boudabousia</taxon>
    </lineage>
</organism>
<proteinExistence type="inferred from homology"/>
<evidence type="ECO:0000256" key="6">
    <source>
        <dbReference type="ARBA" id="ARBA00023136"/>
    </source>
</evidence>
<comment type="caution">
    <text evidence="9">The sequence shown here is derived from an EMBL/GenBank/DDBJ whole genome shotgun (WGS) entry which is preliminary data.</text>
</comment>
<feature type="transmembrane region" description="Helical" evidence="7">
    <location>
        <begin position="298"/>
        <end position="317"/>
    </location>
</feature>
<comment type="subcellular location">
    <subcellularLocation>
        <location evidence="1 7">Cell membrane</location>
        <topology evidence="1 7">Multi-pass membrane protein</topology>
    </subcellularLocation>
</comment>
<dbReference type="RefSeq" id="WP_075362018.1">
    <property type="nucleotide sequence ID" value="NZ_MPDM01000008.1"/>
</dbReference>
<keyword evidence="4 7" id="KW-0812">Transmembrane</keyword>
<dbReference type="GO" id="GO:0055085">
    <property type="term" value="P:transmembrane transport"/>
    <property type="evidence" value="ECO:0007669"/>
    <property type="project" value="InterPro"/>
</dbReference>
<dbReference type="Proteomes" id="UP000186465">
    <property type="component" value="Unassembled WGS sequence"/>
</dbReference>
<dbReference type="InterPro" id="IPR045621">
    <property type="entry name" value="BPD_transp_1_N"/>
</dbReference>